<organism evidence="18 19">
    <name type="scientific">Bizionia echini</name>
    <dbReference type="NCBI Taxonomy" id="649333"/>
    <lineage>
        <taxon>Bacteria</taxon>
        <taxon>Pseudomonadati</taxon>
        <taxon>Bacteroidota</taxon>
        <taxon>Flavobacteriia</taxon>
        <taxon>Flavobacteriales</taxon>
        <taxon>Flavobacteriaceae</taxon>
        <taxon>Bizionia</taxon>
    </lineage>
</organism>
<evidence type="ECO:0000256" key="5">
    <source>
        <dbReference type="ARBA" id="ARBA00013213"/>
    </source>
</evidence>
<keyword evidence="8 13" id="KW-0521">NADP</keyword>
<dbReference type="AlphaFoldDB" id="A0A1I4ZWR2"/>
<dbReference type="InterPro" id="IPR022697">
    <property type="entry name" value="HDH_short"/>
</dbReference>
<comment type="cofactor">
    <cofactor evidence="1">
        <name>a metal cation</name>
        <dbReference type="ChEBI" id="CHEBI:25213"/>
    </cofactor>
</comment>
<dbReference type="Pfam" id="PF03447">
    <property type="entry name" value="NAD_binding_3"/>
    <property type="match status" value="1"/>
</dbReference>
<feature type="binding site" evidence="15">
    <location>
        <position position="96"/>
    </location>
    <ligand>
        <name>NADPH</name>
        <dbReference type="ChEBI" id="CHEBI:57783"/>
    </ligand>
</feature>
<comment type="similarity">
    <text evidence="4 13">Belongs to the homoserine dehydrogenase family.</text>
</comment>
<dbReference type="InterPro" id="IPR005106">
    <property type="entry name" value="Asp/hSer_DH_NAD-bd"/>
</dbReference>
<dbReference type="SUPFAM" id="SSF51735">
    <property type="entry name" value="NAD(P)-binding Rossmann-fold domains"/>
    <property type="match status" value="1"/>
</dbReference>
<dbReference type="GO" id="GO:0050661">
    <property type="term" value="F:NADP binding"/>
    <property type="evidence" value="ECO:0007669"/>
    <property type="project" value="InterPro"/>
</dbReference>
<dbReference type="EC" id="1.1.1.3" evidence="5 13"/>
<dbReference type="InterPro" id="IPR011147">
    <property type="entry name" value="Bifunc_Aspkin/hSer_DH"/>
</dbReference>
<keyword evidence="6 13" id="KW-0028">Amino-acid biosynthesis</keyword>
<evidence type="ECO:0000259" key="17">
    <source>
        <dbReference type="Pfam" id="PF03447"/>
    </source>
</evidence>
<dbReference type="GO" id="GO:0009089">
    <property type="term" value="P:lysine biosynthetic process via diaminopimelate"/>
    <property type="evidence" value="ECO:0007669"/>
    <property type="project" value="UniProtKB-ARBA"/>
</dbReference>
<dbReference type="GO" id="GO:0009086">
    <property type="term" value="P:methionine biosynthetic process"/>
    <property type="evidence" value="ECO:0007669"/>
    <property type="project" value="UniProtKB-KW"/>
</dbReference>
<dbReference type="PANTHER" id="PTHR43070">
    <property type="match status" value="1"/>
</dbReference>
<evidence type="ECO:0000256" key="3">
    <source>
        <dbReference type="ARBA" id="ARBA00005062"/>
    </source>
</evidence>
<dbReference type="InterPro" id="IPR036291">
    <property type="entry name" value="NAD(P)-bd_dom_sf"/>
</dbReference>
<dbReference type="PIRSF" id="PIRSF036497">
    <property type="entry name" value="HDH_short"/>
    <property type="match status" value="1"/>
</dbReference>
<keyword evidence="19" id="KW-1185">Reference proteome</keyword>
<evidence type="ECO:0000256" key="2">
    <source>
        <dbReference type="ARBA" id="ARBA00005056"/>
    </source>
</evidence>
<gene>
    <name evidence="18" type="ORF">SAMN04487989_1011147</name>
</gene>
<evidence type="ECO:0000259" key="16">
    <source>
        <dbReference type="Pfam" id="PF00742"/>
    </source>
</evidence>
<feature type="binding site" evidence="15">
    <location>
        <position position="209"/>
    </location>
    <ligand>
        <name>L-homoserine</name>
        <dbReference type="ChEBI" id="CHEBI:57476"/>
    </ligand>
</feature>
<feature type="domain" description="Homoserine dehydrogenase catalytic" evidence="16">
    <location>
        <begin position="155"/>
        <end position="353"/>
    </location>
</feature>
<dbReference type="Gene3D" id="3.40.50.720">
    <property type="entry name" value="NAD(P)-binding Rossmann-like Domain"/>
    <property type="match status" value="1"/>
</dbReference>
<evidence type="ECO:0000256" key="11">
    <source>
        <dbReference type="ARBA" id="ARBA00048841"/>
    </source>
</evidence>
<keyword evidence="9 13" id="KW-0560">Oxidoreductase</keyword>
<comment type="pathway">
    <text evidence="3">Amino-acid biosynthesis; L-methionine biosynthesis via de novo pathway; L-homoserine from L-aspartate: step 3/3.</text>
</comment>
<sequence>MSNSKHIHVVIFGIGNVGSTLIQQINMAQSNLQLKHQLQIEIPIITNSKLAFYNENGIENSWLIDFEKFSEPYKIEDIIQFIKAKKIKNVIAIDATASVDFVQNYVPLIENGFHIVSANKVANTLSYDFYEALRQSLRKHNKSFLYETNVGAGLPIIETIKNLYNSGEHIAKIRGVFSGSLSYIFNEYSESDVSFSKVLSQASKLGLTEPDAREDLSGNDVARKLLILARELNLKTEFQQVKIESLVPKKLNGKTNVQQFNARVKELDLPFQKRKTALSKNQVLRYVGELDVVRQTLEVKLITEQKQSPIGQLKGADSIFEIFTESYGEKPFVIQGAGAGKAVTARGLFSDIVKLSNSLN</sequence>
<comment type="catalytic activity">
    <reaction evidence="11">
        <text>L-homoserine + NADP(+) = L-aspartate 4-semialdehyde + NADPH + H(+)</text>
        <dbReference type="Rhea" id="RHEA:15761"/>
        <dbReference type="ChEBI" id="CHEBI:15378"/>
        <dbReference type="ChEBI" id="CHEBI:57476"/>
        <dbReference type="ChEBI" id="CHEBI:57783"/>
        <dbReference type="ChEBI" id="CHEBI:58349"/>
        <dbReference type="ChEBI" id="CHEBI:537519"/>
        <dbReference type="EC" id="1.1.1.3"/>
    </reaction>
    <physiologicalReaction direction="right-to-left" evidence="11">
        <dbReference type="Rhea" id="RHEA:15763"/>
    </physiologicalReaction>
</comment>
<keyword evidence="10 13" id="KW-0486">Methionine biosynthesis</keyword>
<proteinExistence type="inferred from homology"/>
<dbReference type="STRING" id="649333.SAMN04487989_1011147"/>
<protein>
    <recommendedName>
        <fullName evidence="5 13">Homoserine dehydrogenase</fullName>
        <shortName evidence="13">HDH</shortName>
        <ecNumber evidence="5 13">1.1.1.3</ecNumber>
    </recommendedName>
</protein>
<reference evidence="19" key="1">
    <citation type="submission" date="2016-10" db="EMBL/GenBank/DDBJ databases">
        <authorList>
            <person name="Varghese N."/>
            <person name="Submissions S."/>
        </authorList>
    </citation>
    <scope>NUCLEOTIDE SEQUENCE [LARGE SCALE GENOMIC DNA]</scope>
    <source>
        <strain evidence="19">DSM 23925</strain>
    </source>
</reference>
<evidence type="ECO:0000256" key="9">
    <source>
        <dbReference type="ARBA" id="ARBA00023002"/>
    </source>
</evidence>
<dbReference type="UniPathway" id="UPA00050">
    <property type="reaction ID" value="UER00063"/>
</dbReference>
<evidence type="ECO:0000313" key="19">
    <source>
        <dbReference type="Proteomes" id="UP000198705"/>
    </source>
</evidence>
<evidence type="ECO:0000256" key="7">
    <source>
        <dbReference type="ARBA" id="ARBA00022697"/>
    </source>
</evidence>
<dbReference type="Pfam" id="PF00742">
    <property type="entry name" value="Homoserine_dh"/>
    <property type="match status" value="1"/>
</dbReference>
<feature type="domain" description="Aspartate/homoserine dehydrogenase NAD-binding" evidence="17">
    <location>
        <begin position="13"/>
        <end position="147"/>
    </location>
</feature>
<evidence type="ECO:0000256" key="14">
    <source>
        <dbReference type="PIRSR" id="PIRSR036497-1"/>
    </source>
</evidence>
<evidence type="ECO:0000256" key="4">
    <source>
        <dbReference type="ARBA" id="ARBA00006753"/>
    </source>
</evidence>
<dbReference type="GO" id="GO:0004412">
    <property type="term" value="F:homoserine dehydrogenase activity"/>
    <property type="evidence" value="ECO:0007669"/>
    <property type="project" value="UniProtKB-EC"/>
</dbReference>
<dbReference type="Proteomes" id="UP000198705">
    <property type="component" value="Unassembled WGS sequence"/>
</dbReference>
<feature type="active site" description="Proton donor" evidence="14">
    <location>
        <position position="224"/>
    </location>
</feature>
<evidence type="ECO:0000256" key="10">
    <source>
        <dbReference type="ARBA" id="ARBA00023167"/>
    </source>
</evidence>
<evidence type="ECO:0000256" key="13">
    <source>
        <dbReference type="PIRNR" id="PIRNR036497"/>
    </source>
</evidence>
<dbReference type="OrthoDB" id="9799110at2"/>
<dbReference type="RefSeq" id="WP_092206640.1">
    <property type="nucleotide sequence ID" value="NZ_FOVN01000001.1"/>
</dbReference>
<feature type="binding site" evidence="15">
    <location>
        <begin position="13"/>
        <end position="18"/>
    </location>
    <ligand>
        <name>NADP(+)</name>
        <dbReference type="ChEBI" id="CHEBI:58349"/>
    </ligand>
</feature>
<evidence type="ECO:0000256" key="1">
    <source>
        <dbReference type="ARBA" id="ARBA00001920"/>
    </source>
</evidence>
<evidence type="ECO:0000256" key="6">
    <source>
        <dbReference type="ARBA" id="ARBA00022605"/>
    </source>
</evidence>
<dbReference type="GO" id="GO:0009088">
    <property type="term" value="P:threonine biosynthetic process"/>
    <property type="evidence" value="ECO:0007669"/>
    <property type="project" value="UniProtKB-UniPathway"/>
</dbReference>
<comment type="pathway">
    <text evidence="2">Amino-acid biosynthesis; L-threonine biosynthesis; L-threonine from L-aspartate: step 3/5.</text>
</comment>
<dbReference type="Gene3D" id="3.30.360.10">
    <property type="entry name" value="Dihydrodipicolinate Reductase, domain 2"/>
    <property type="match status" value="1"/>
</dbReference>
<feature type="binding site" evidence="15">
    <location>
        <position position="120"/>
    </location>
    <ligand>
        <name>NADPH</name>
        <dbReference type="ChEBI" id="CHEBI:57783"/>
    </ligand>
</feature>
<keyword evidence="7 13" id="KW-0791">Threonine biosynthesis</keyword>
<dbReference type="FunFam" id="3.30.360.10:FF:000006">
    <property type="entry name" value="Bifunctional aspartokinase/homoserine dehydrogenase"/>
    <property type="match status" value="1"/>
</dbReference>
<accession>A0A1I4ZWR2</accession>
<dbReference type="GO" id="GO:0009090">
    <property type="term" value="P:homoserine biosynthetic process"/>
    <property type="evidence" value="ECO:0007669"/>
    <property type="project" value="UniProtKB-ARBA"/>
</dbReference>
<evidence type="ECO:0000256" key="12">
    <source>
        <dbReference type="ARBA" id="ARBA00049031"/>
    </source>
</evidence>
<comment type="catalytic activity">
    <reaction evidence="12">
        <text>L-homoserine + NAD(+) = L-aspartate 4-semialdehyde + NADH + H(+)</text>
        <dbReference type="Rhea" id="RHEA:15757"/>
        <dbReference type="ChEBI" id="CHEBI:15378"/>
        <dbReference type="ChEBI" id="CHEBI:57476"/>
        <dbReference type="ChEBI" id="CHEBI:57540"/>
        <dbReference type="ChEBI" id="CHEBI:57945"/>
        <dbReference type="ChEBI" id="CHEBI:537519"/>
        <dbReference type="EC" id="1.1.1.3"/>
    </reaction>
    <physiologicalReaction direction="right-to-left" evidence="12">
        <dbReference type="Rhea" id="RHEA:15759"/>
    </physiologicalReaction>
</comment>
<dbReference type="EMBL" id="FOVN01000001">
    <property type="protein sequence ID" value="SFN54662.1"/>
    <property type="molecule type" value="Genomic_DNA"/>
</dbReference>
<dbReference type="PANTHER" id="PTHR43070:SF5">
    <property type="entry name" value="HOMOSERINE DEHYDROGENASE"/>
    <property type="match status" value="1"/>
</dbReference>
<dbReference type="InterPro" id="IPR001342">
    <property type="entry name" value="HDH_cat"/>
</dbReference>
<dbReference type="SUPFAM" id="SSF55347">
    <property type="entry name" value="Glyceraldehyde-3-phosphate dehydrogenase-like, C-terminal domain"/>
    <property type="match status" value="1"/>
</dbReference>
<evidence type="ECO:0000256" key="8">
    <source>
        <dbReference type="ARBA" id="ARBA00022857"/>
    </source>
</evidence>
<dbReference type="UniPathway" id="UPA00051">
    <property type="reaction ID" value="UER00465"/>
</dbReference>
<evidence type="ECO:0000313" key="18">
    <source>
        <dbReference type="EMBL" id="SFN54662.1"/>
    </source>
</evidence>
<name>A0A1I4ZWR2_9FLAO</name>
<evidence type="ECO:0000256" key="15">
    <source>
        <dbReference type="PIRSR" id="PIRSR036497-2"/>
    </source>
</evidence>